<accession>A0A8H7P0K6</accession>
<feature type="transmembrane region" description="Helical" evidence="11">
    <location>
        <begin position="358"/>
        <end position="380"/>
    </location>
</feature>
<keyword evidence="7" id="KW-0915">Sodium</keyword>
<dbReference type="Proteomes" id="UP000639403">
    <property type="component" value="Unassembled WGS sequence"/>
</dbReference>
<dbReference type="GO" id="GO:0036376">
    <property type="term" value="P:sodium ion export across plasma membrane"/>
    <property type="evidence" value="ECO:0007669"/>
    <property type="project" value="InterPro"/>
</dbReference>
<proteinExistence type="inferred from homology"/>
<feature type="domain" description="Cation/H+ exchanger transmembrane" evidence="12">
    <location>
        <begin position="13"/>
        <end position="420"/>
    </location>
</feature>
<evidence type="ECO:0000256" key="10">
    <source>
        <dbReference type="ARBA" id="ARBA00023201"/>
    </source>
</evidence>
<evidence type="ECO:0000256" key="9">
    <source>
        <dbReference type="ARBA" id="ARBA00023136"/>
    </source>
</evidence>
<keyword evidence="10" id="KW-0739">Sodium transport</keyword>
<evidence type="ECO:0000256" key="7">
    <source>
        <dbReference type="ARBA" id="ARBA00023053"/>
    </source>
</evidence>
<dbReference type="PANTHER" id="PTHR31382:SF4">
    <property type="entry name" value="NA(+)_H(+) ANTIPORTER"/>
    <property type="match status" value="1"/>
</dbReference>
<feature type="transmembrane region" description="Helical" evidence="11">
    <location>
        <begin position="278"/>
        <end position="301"/>
    </location>
</feature>
<feature type="transmembrane region" description="Helical" evidence="11">
    <location>
        <begin position="12"/>
        <end position="37"/>
    </location>
</feature>
<feature type="transmembrane region" description="Helical" evidence="11">
    <location>
        <begin position="191"/>
        <end position="214"/>
    </location>
</feature>
<dbReference type="GO" id="GO:0015385">
    <property type="term" value="F:sodium:proton antiporter activity"/>
    <property type="evidence" value="ECO:0007669"/>
    <property type="project" value="InterPro"/>
</dbReference>
<name>A0A8H7P0K6_9APHY</name>
<evidence type="ECO:0000256" key="3">
    <source>
        <dbReference type="ARBA" id="ARBA00022448"/>
    </source>
</evidence>
<evidence type="ECO:0000256" key="11">
    <source>
        <dbReference type="SAM" id="Phobius"/>
    </source>
</evidence>
<comment type="similarity">
    <text evidence="2">Belongs to the fungal Na(+)/H(+) exchanger family.</text>
</comment>
<comment type="caution">
    <text evidence="13">The sequence shown here is derived from an EMBL/GenBank/DDBJ whole genome shotgun (WGS) entry which is preliminary data.</text>
</comment>
<organism evidence="13 14">
    <name type="scientific">Rhodonia placenta</name>
    <dbReference type="NCBI Taxonomy" id="104341"/>
    <lineage>
        <taxon>Eukaryota</taxon>
        <taxon>Fungi</taxon>
        <taxon>Dikarya</taxon>
        <taxon>Basidiomycota</taxon>
        <taxon>Agaricomycotina</taxon>
        <taxon>Agaricomycetes</taxon>
        <taxon>Polyporales</taxon>
        <taxon>Adustoporiaceae</taxon>
        <taxon>Rhodonia</taxon>
    </lineage>
</organism>
<dbReference type="GO" id="GO:0030007">
    <property type="term" value="P:intracellular potassium ion homeostasis"/>
    <property type="evidence" value="ECO:0007669"/>
    <property type="project" value="TreeGrafter"/>
</dbReference>
<dbReference type="Pfam" id="PF00999">
    <property type="entry name" value="Na_H_Exchanger"/>
    <property type="match status" value="1"/>
</dbReference>
<keyword evidence="6 11" id="KW-1133">Transmembrane helix</keyword>
<reference evidence="13" key="1">
    <citation type="submission" date="2020-11" db="EMBL/GenBank/DDBJ databases">
        <authorList>
            <person name="Koelle M."/>
            <person name="Horta M.A.C."/>
            <person name="Nowrousian M."/>
            <person name="Ohm R.A."/>
            <person name="Benz P."/>
            <person name="Pilgard A."/>
        </authorList>
    </citation>
    <scope>NUCLEOTIDE SEQUENCE</scope>
    <source>
        <strain evidence="13">FPRL280</strain>
    </source>
</reference>
<dbReference type="InterPro" id="IPR006153">
    <property type="entry name" value="Cation/H_exchanger_TM"/>
</dbReference>
<keyword evidence="8" id="KW-0406">Ion transport</keyword>
<evidence type="ECO:0000256" key="4">
    <source>
        <dbReference type="ARBA" id="ARBA00022449"/>
    </source>
</evidence>
<dbReference type="PANTHER" id="PTHR31382">
    <property type="entry name" value="NA(+)/H(+) ANTIPORTER"/>
    <property type="match status" value="1"/>
</dbReference>
<gene>
    <name evidence="13" type="ORF">IEO21_06148</name>
</gene>
<evidence type="ECO:0000256" key="2">
    <source>
        <dbReference type="ARBA" id="ARBA00005248"/>
    </source>
</evidence>
<keyword evidence="5 11" id="KW-0812">Transmembrane</keyword>
<dbReference type="EMBL" id="JADOXO010000129">
    <property type="protein sequence ID" value="KAF9812558.1"/>
    <property type="molecule type" value="Genomic_DNA"/>
</dbReference>
<dbReference type="InterPro" id="IPR038770">
    <property type="entry name" value="Na+/solute_symporter_sf"/>
</dbReference>
<evidence type="ECO:0000256" key="8">
    <source>
        <dbReference type="ARBA" id="ARBA00023065"/>
    </source>
</evidence>
<dbReference type="AlphaFoldDB" id="A0A8H7P0K6"/>
<dbReference type="InterPro" id="IPR004712">
    <property type="entry name" value="Na+/H+_antiporter_fungi"/>
</dbReference>
<keyword evidence="9 11" id="KW-0472">Membrane</keyword>
<keyword evidence="4" id="KW-0050">Antiport</keyword>
<evidence type="ECO:0000256" key="1">
    <source>
        <dbReference type="ARBA" id="ARBA00004141"/>
    </source>
</evidence>
<reference evidence="13" key="2">
    <citation type="journal article" name="Front. Microbiol.">
        <title>Degradative Capacity of Two Strains of Rhodonia placenta: From Phenotype to Genotype.</title>
        <authorList>
            <person name="Kolle M."/>
            <person name="Horta M.A.C."/>
            <person name="Nowrousian M."/>
            <person name="Ohm R.A."/>
            <person name="Benz J.P."/>
            <person name="Pilgard A."/>
        </authorList>
    </citation>
    <scope>NUCLEOTIDE SEQUENCE</scope>
    <source>
        <strain evidence="13">FPRL280</strain>
    </source>
</reference>
<dbReference type="GO" id="GO:0005886">
    <property type="term" value="C:plasma membrane"/>
    <property type="evidence" value="ECO:0007669"/>
    <property type="project" value="InterPro"/>
</dbReference>
<sequence length="567" mass="61269">MALHLLEVSDPSLAYIVLGGFLYINEVVLGTAFGVIIGPHCAGAFDPRSWGNQTEKITLEVMRIVLATGLFAIGVELPQSYMAKHAKGLLFMVVPTMAFGWVVVAAIIYGLFPGYNYISALVVAACLTPTDPIISAAIVGGKFALKHVPTNLRRILSAESAANDGLAYPFLSISIYLTVDSSRRKAIGDWFLVGWLYQVILGTVLGAVLGLLFCHLMKFSYRKGFIDRESYVAQYLALAMFTIGICSTIGSDDLLGAFAAGTAISWDGHFNDQTENEVFSSVIDLLLNCGCFVYIGAWLPFDQFNSPELGITPWRLVVLLVAILSLRRIPPLLLLYKSVPEIANWREALFSGHFGEHFSYTAGCMGVGAIFVSTLALTRLPAPQSPPQNQAEHLAATLQTIVSFVVLGSIIIHGLSIPFFSLGKNVRTRTISITRTWTSRGTIAPDWLLGARRVPMSEDTQAGMPMTAEGGQAKTRDHATTNVTEVQDDDGPHTLFRSVSVHSSRSLSGDLGIHGTSHGRIGSLVSSSNNSRVCASIRSHVVLTHRLLGQDRRRTGSQCGGSGRATH</sequence>
<dbReference type="GO" id="GO:0120029">
    <property type="term" value="P:proton export across plasma membrane"/>
    <property type="evidence" value="ECO:0007669"/>
    <property type="project" value="InterPro"/>
</dbReference>
<evidence type="ECO:0000313" key="14">
    <source>
        <dbReference type="Proteomes" id="UP000639403"/>
    </source>
</evidence>
<feature type="transmembrane region" description="Helical" evidence="11">
    <location>
        <begin position="89"/>
        <end position="112"/>
    </location>
</feature>
<feature type="transmembrane region" description="Helical" evidence="11">
    <location>
        <begin position="313"/>
        <end position="330"/>
    </location>
</feature>
<evidence type="ECO:0000313" key="13">
    <source>
        <dbReference type="EMBL" id="KAF9812558.1"/>
    </source>
</evidence>
<evidence type="ECO:0000256" key="5">
    <source>
        <dbReference type="ARBA" id="ARBA00022692"/>
    </source>
</evidence>
<feature type="transmembrane region" description="Helical" evidence="11">
    <location>
        <begin position="57"/>
        <end position="77"/>
    </location>
</feature>
<comment type="subcellular location">
    <subcellularLocation>
        <location evidence="1">Membrane</location>
        <topology evidence="1">Multi-pass membrane protein</topology>
    </subcellularLocation>
</comment>
<evidence type="ECO:0000259" key="12">
    <source>
        <dbReference type="Pfam" id="PF00999"/>
    </source>
</evidence>
<keyword evidence="3" id="KW-0813">Transport</keyword>
<dbReference type="Gene3D" id="1.20.1530.20">
    <property type="match status" value="1"/>
</dbReference>
<evidence type="ECO:0000256" key="6">
    <source>
        <dbReference type="ARBA" id="ARBA00022989"/>
    </source>
</evidence>
<dbReference type="GO" id="GO:0042391">
    <property type="term" value="P:regulation of membrane potential"/>
    <property type="evidence" value="ECO:0007669"/>
    <property type="project" value="InterPro"/>
</dbReference>
<protein>
    <recommendedName>
        <fullName evidence="12">Cation/H+ exchanger transmembrane domain-containing protein</fullName>
    </recommendedName>
</protein>
<feature type="transmembrane region" description="Helical" evidence="11">
    <location>
        <begin position="401"/>
        <end position="422"/>
    </location>
</feature>
<feature type="transmembrane region" description="Helical" evidence="11">
    <location>
        <begin position="118"/>
        <end position="140"/>
    </location>
</feature>